<comment type="caution">
    <text evidence="13">The sequence shown here is derived from an EMBL/GenBank/DDBJ whole genome shotgun (WGS) entry which is preliminary data.</text>
</comment>
<comment type="subcellular location">
    <subcellularLocation>
        <location evidence="2">Membrane</location>
        <topology evidence="2">Single-pass membrane protein</topology>
    </subcellularLocation>
</comment>
<dbReference type="PRINTS" id="PR00385">
    <property type="entry name" value="P450"/>
</dbReference>
<feature type="binding site" description="axial binding residue" evidence="11">
    <location>
        <position position="438"/>
    </location>
    <ligand>
        <name>heme</name>
        <dbReference type="ChEBI" id="CHEBI:30413"/>
    </ligand>
    <ligandPart>
        <name>Fe</name>
        <dbReference type="ChEBI" id="CHEBI:18248"/>
    </ligandPart>
</feature>
<dbReference type="Pfam" id="PF00067">
    <property type="entry name" value="p450"/>
    <property type="match status" value="1"/>
</dbReference>
<organism evidence="13 14">
    <name type="scientific">Lupinus albus</name>
    <name type="common">White lupine</name>
    <name type="synonym">Lupinus termis</name>
    <dbReference type="NCBI Taxonomy" id="3870"/>
    <lineage>
        <taxon>Eukaryota</taxon>
        <taxon>Viridiplantae</taxon>
        <taxon>Streptophyta</taxon>
        <taxon>Embryophyta</taxon>
        <taxon>Tracheophyta</taxon>
        <taxon>Spermatophyta</taxon>
        <taxon>Magnoliopsida</taxon>
        <taxon>eudicotyledons</taxon>
        <taxon>Gunneridae</taxon>
        <taxon>Pentapetalae</taxon>
        <taxon>rosids</taxon>
        <taxon>fabids</taxon>
        <taxon>Fabales</taxon>
        <taxon>Fabaceae</taxon>
        <taxon>Papilionoideae</taxon>
        <taxon>50 kb inversion clade</taxon>
        <taxon>genistoids sensu lato</taxon>
        <taxon>core genistoids</taxon>
        <taxon>Genisteae</taxon>
        <taxon>Lupinus</taxon>
    </lineage>
</organism>
<comment type="cofactor">
    <cofactor evidence="1 11">
        <name>heme</name>
        <dbReference type="ChEBI" id="CHEBI:30413"/>
    </cofactor>
</comment>
<evidence type="ECO:0000256" key="10">
    <source>
        <dbReference type="ARBA" id="ARBA00023136"/>
    </source>
</evidence>
<dbReference type="GO" id="GO:0016125">
    <property type="term" value="P:sterol metabolic process"/>
    <property type="evidence" value="ECO:0007669"/>
    <property type="project" value="TreeGrafter"/>
</dbReference>
<dbReference type="InterPro" id="IPR002401">
    <property type="entry name" value="Cyt_P450_E_grp-I"/>
</dbReference>
<dbReference type="AlphaFoldDB" id="A0A6A4QH59"/>
<evidence type="ECO:0000256" key="11">
    <source>
        <dbReference type="PIRSR" id="PIRSR602401-1"/>
    </source>
</evidence>
<evidence type="ECO:0000256" key="4">
    <source>
        <dbReference type="ARBA" id="ARBA00022617"/>
    </source>
</evidence>
<dbReference type="PRINTS" id="PR00463">
    <property type="entry name" value="EP450I"/>
</dbReference>
<gene>
    <name evidence="13" type="ORF">Lalb_Chr06g0174521</name>
</gene>
<evidence type="ECO:0000313" key="13">
    <source>
        <dbReference type="EMBL" id="KAE9612574.1"/>
    </source>
</evidence>
<dbReference type="PROSITE" id="PS00086">
    <property type="entry name" value="CYTOCHROME_P450"/>
    <property type="match status" value="1"/>
</dbReference>
<dbReference type="SUPFAM" id="SSF48264">
    <property type="entry name" value="Cytochrome P450"/>
    <property type="match status" value="1"/>
</dbReference>
<dbReference type="GO" id="GO:0005783">
    <property type="term" value="C:endoplasmic reticulum"/>
    <property type="evidence" value="ECO:0007669"/>
    <property type="project" value="TreeGrafter"/>
</dbReference>
<keyword evidence="10" id="KW-0472">Membrane</keyword>
<keyword evidence="5" id="KW-0812">Transmembrane</keyword>
<dbReference type="GO" id="GO:0051777">
    <property type="term" value="F:ent-kaurenoic acid monooxygenase activity"/>
    <property type="evidence" value="ECO:0007669"/>
    <property type="project" value="TreeGrafter"/>
</dbReference>
<dbReference type="CDD" id="cd11043">
    <property type="entry name" value="CYP90-like"/>
    <property type="match status" value="1"/>
</dbReference>
<reference evidence="14" key="1">
    <citation type="journal article" date="2020" name="Nat. Commun.">
        <title>Genome sequence of the cluster root forming white lupin.</title>
        <authorList>
            <person name="Hufnagel B."/>
            <person name="Marques A."/>
            <person name="Soriano A."/>
            <person name="Marques L."/>
            <person name="Divol F."/>
            <person name="Doumas P."/>
            <person name="Sallet E."/>
            <person name="Mancinotti D."/>
            <person name="Carrere S."/>
            <person name="Marande W."/>
            <person name="Arribat S."/>
            <person name="Keller J."/>
            <person name="Huneau C."/>
            <person name="Blein T."/>
            <person name="Aime D."/>
            <person name="Laguerre M."/>
            <person name="Taylor J."/>
            <person name="Schubert V."/>
            <person name="Nelson M."/>
            <person name="Geu-Flores F."/>
            <person name="Crespi M."/>
            <person name="Gallardo-Guerrero K."/>
            <person name="Delaux P.-M."/>
            <person name="Salse J."/>
            <person name="Berges H."/>
            <person name="Guyot R."/>
            <person name="Gouzy J."/>
            <person name="Peret B."/>
        </authorList>
    </citation>
    <scope>NUCLEOTIDE SEQUENCE [LARGE SCALE GENOMIC DNA]</scope>
    <source>
        <strain evidence="14">cv. Amiga</strain>
    </source>
</reference>
<dbReference type="Gene3D" id="1.10.630.10">
    <property type="entry name" value="Cytochrome P450"/>
    <property type="match status" value="1"/>
</dbReference>
<name>A0A6A4QH59_LUPAL</name>
<evidence type="ECO:0000256" key="1">
    <source>
        <dbReference type="ARBA" id="ARBA00001971"/>
    </source>
</evidence>
<dbReference type="OrthoDB" id="1470350at2759"/>
<accession>A0A6A4QH59</accession>
<comment type="similarity">
    <text evidence="3 12">Belongs to the cytochrome P450 family.</text>
</comment>
<dbReference type="PANTHER" id="PTHR24286">
    <property type="entry name" value="CYTOCHROME P450 26"/>
    <property type="match status" value="1"/>
</dbReference>
<protein>
    <submittedName>
        <fullName evidence="13">Putative beta-amyrin 11-oxidase</fullName>
    </submittedName>
</protein>
<dbReference type="InterPro" id="IPR036396">
    <property type="entry name" value="Cyt_P450_sf"/>
</dbReference>
<proteinExistence type="inferred from homology"/>
<dbReference type="InterPro" id="IPR001128">
    <property type="entry name" value="Cyt_P450"/>
</dbReference>
<dbReference type="GO" id="GO:0005506">
    <property type="term" value="F:iron ion binding"/>
    <property type="evidence" value="ECO:0007669"/>
    <property type="project" value="InterPro"/>
</dbReference>
<keyword evidence="8 12" id="KW-0560">Oxidoreductase</keyword>
<evidence type="ECO:0000256" key="5">
    <source>
        <dbReference type="ARBA" id="ARBA00022692"/>
    </source>
</evidence>
<dbReference type="GO" id="GO:0010268">
    <property type="term" value="P:brassinosteroid homeostasis"/>
    <property type="evidence" value="ECO:0007669"/>
    <property type="project" value="TreeGrafter"/>
</dbReference>
<evidence type="ECO:0000256" key="3">
    <source>
        <dbReference type="ARBA" id="ARBA00010617"/>
    </source>
</evidence>
<dbReference type="PANTHER" id="PTHR24286:SF199">
    <property type="entry name" value="CYTOCHROME P450 88D6"/>
    <property type="match status" value="1"/>
</dbReference>
<dbReference type="GO" id="GO:0020037">
    <property type="term" value="F:heme binding"/>
    <property type="evidence" value="ECO:0007669"/>
    <property type="project" value="InterPro"/>
</dbReference>
<keyword evidence="12" id="KW-0503">Monooxygenase</keyword>
<keyword evidence="4 11" id="KW-0349">Heme</keyword>
<sequence>MGLNLLMNMASTLLVGYVLVFIILRRVNGWYYGLKLGRKHYLVPKGDMGWPLVGNIVPFMKAFLYGNPDSFINNLISKHGESGIYKTHLFGNPSIIVCQPEMCRQVLTDDEHFRLGYPTTVTWLARSKPLYDACNAQHKRFRRTIVSHIVGHKALSVYVERIEESVIRSLDDLSSMKYPVQFLKEMKKVTFEVIVGVFLGSENMHVFNNIGGLFTEMFDGLFSLPLNIPGFVYHKALKARKKLTNIIQPLVDERRMMMIKNGLSQGKKDLVDIFLQIEDGNGKKLENEDIVDLLLGFLAAGYESTATTLTWVVIYLTDHPEIMKKAKEEQEEILKTREPSHKHIDIKEIKQMIYLAKVIDETMRLANISFSTFRKAITDVNINGFIIPKGWKVLVWARAVHMDPTNYENPLQFNPSRWDDYNGKAGTFIPFGAGSRLCPGMDLAKLEISIFMHYFLLNYKLERVNSKCPITCLPAPKPVDGCLAKVIKIS</sequence>
<evidence type="ECO:0000256" key="12">
    <source>
        <dbReference type="RuleBase" id="RU000461"/>
    </source>
</evidence>
<evidence type="ECO:0000256" key="8">
    <source>
        <dbReference type="ARBA" id="ARBA00023002"/>
    </source>
</evidence>
<evidence type="ECO:0000256" key="6">
    <source>
        <dbReference type="ARBA" id="ARBA00022723"/>
    </source>
</evidence>
<evidence type="ECO:0000256" key="7">
    <source>
        <dbReference type="ARBA" id="ARBA00022989"/>
    </source>
</evidence>
<evidence type="ECO:0000256" key="9">
    <source>
        <dbReference type="ARBA" id="ARBA00023004"/>
    </source>
</evidence>
<keyword evidence="14" id="KW-1185">Reference proteome</keyword>
<dbReference type="Proteomes" id="UP000447434">
    <property type="component" value="Chromosome 6"/>
</dbReference>
<evidence type="ECO:0000256" key="2">
    <source>
        <dbReference type="ARBA" id="ARBA00004167"/>
    </source>
</evidence>
<dbReference type="InterPro" id="IPR017972">
    <property type="entry name" value="Cyt_P450_CS"/>
</dbReference>
<keyword evidence="7" id="KW-1133">Transmembrane helix</keyword>
<evidence type="ECO:0000313" key="14">
    <source>
        <dbReference type="Proteomes" id="UP000447434"/>
    </source>
</evidence>
<dbReference type="GO" id="GO:0016132">
    <property type="term" value="P:brassinosteroid biosynthetic process"/>
    <property type="evidence" value="ECO:0007669"/>
    <property type="project" value="TreeGrafter"/>
</dbReference>
<dbReference type="EMBL" id="WOCE01000006">
    <property type="protein sequence ID" value="KAE9612574.1"/>
    <property type="molecule type" value="Genomic_DNA"/>
</dbReference>
<keyword evidence="9 11" id="KW-0408">Iron</keyword>
<keyword evidence="6 11" id="KW-0479">Metal-binding</keyword>
<dbReference type="GO" id="GO:0016020">
    <property type="term" value="C:membrane"/>
    <property type="evidence" value="ECO:0007669"/>
    <property type="project" value="UniProtKB-SubCell"/>
</dbReference>